<reference evidence="3 4" key="1">
    <citation type="submission" date="2017-11" db="EMBL/GenBank/DDBJ databases">
        <title>Sequencing the genomes of 1000 actinobacteria strains.</title>
        <authorList>
            <person name="Klenk H.-P."/>
        </authorList>
    </citation>
    <scope>NUCLEOTIDE SEQUENCE [LARGE SCALE GENOMIC DNA]</scope>
    <source>
        <strain evidence="3 4">DSM 12798</strain>
    </source>
</reference>
<keyword evidence="4" id="KW-1185">Reference proteome</keyword>
<comment type="similarity">
    <text evidence="1">Belongs to the short-chain dehydrogenases/reductases (SDR) family.</text>
</comment>
<dbReference type="PANTHER" id="PTHR43669:SF3">
    <property type="entry name" value="ALCOHOL DEHYDROGENASE, PUTATIVE (AFU_ORTHOLOGUE AFUA_3G03445)-RELATED"/>
    <property type="match status" value="1"/>
</dbReference>
<dbReference type="Gene3D" id="3.40.50.720">
    <property type="entry name" value="NAD(P)-binding Rossmann-like Domain"/>
    <property type="match status" value="1"/>
</dbReference>
<accession>A0ABX4N5G8</accession>
<evidence type="ECO:0000313" key="4">
    <source>
        <dbReference type="Proteomes" id="UP000229263"/>
    </source>
</evidence>
<sequence>MNTTVIDSFPRPDLSARRVVIIGGTGRVGEGIVSAWLRDGAEVVVPTRAESRGAELREYLADVDSQRLHLAIGEYTSFATAQAMAESITSQYGPVTDVIASIGGWWQGKPLWEVTEDEWQHFNQDLSTAHVANIRAWLPILPSTGSYHLILGGSASKPVPGSSIISMEQAGLLMMHRVLTAEAGDQRRVFAHELGPVATRQRPFIDPDWVSNQELGLVSETLAANPGMASEHFLLRGKHHVRQVLEQATAGTTRS</sequence>
<dbReference type="Pfam" id="PF13561">
    <property type="entry name" value="adh_short_C2"/>
    <property type="match status" value="1"/>
</dbReference>
<organism evidence="3 4">
    <name type="scientific">Glutamicibacter mysorens</name>
    <dbReference type="NCBI Taxonomy" id="257984"/>
    <lineage>
        <taxon>Bacteria</taxon>
        <taxon>Bacillati</taxon>
        <taxon>Actinomycetota</taxon>
        <taxon>Actinomycetes</taxon>
        <taxon>Micrococcales</taxon>
        <taxon>Micrococcaceae</taxon>
        <taxon>Glutamicibacter</taxon>
    </lineage>
</organism>
<gene>
    <name evidence="3" type="ORF">ATK23_3003</name>
</gene>
<dbReference type="InterPro" id="IPR036291">
    <property type="entry name" value="NAD(P)-bd_dom_sf"/>
</dbReference>
<evidence type="ECO:0000256" key="1">
    <source>
        <dbReference type="ARBA" id="ARBA00006484"/>
    </source>
</evidence>
<protein>
    <submittedName>
        <fullName evidence="3">NAD(P)-dependent dehydrogenase (Short-subunit alcohol dehydrogenase family)</fullName>
    </submittedName>
</protein>
<dbReference type="InterPro" id="IPR002347">
    <property type="entry name" value="SDR_fam"/>
</dbReference>
<dbReference type="SUPFAM" id="SSF51735">
    <property type="entry name" value="NAD(P)-binding Rossmann-fold domains"/>
    <property type="match status" value="1"/>
</dbReference>
<name>A0ABX4N5G8_9MICC</name>
<keyword evidence="2" id="KW-0560">Oxidoreductase</keyword>
<dbReference type="EMBL" id="PGEY01000001">
    <property type="protein sequence ID" value="PJJ45709.1"/>
    <property type="molecule type" value="Genomic_DNA"/>
</dbReference>
<proteinExistence type="inferred from homology"/>
<evidence type="ECO:0000256" key="2">
    <source>
        <dbReference type="ARBA" id="ARBA00023002"/>
    </source>
</evidence>
<comment type="caution">
    <text evidence="3">The sequence shown here is derived from an EMBL/GenBank/DDBJ whole genome shotgun (WGS) entry which is preliminary data.</text>
</comment>
<dbReference type="Proteomes" id="UP000229263">
    <property type="component" value="Unassembled WGS sequence"/>
</dbReference>
<evidence type="ECO:0000313" key="3">
    <source>
        <dbReference type="EMBL" id="PJJ45709.1"/>
    </source>
</evidence>
<dbReference type="RefSeq" id="WP_066143611.1">
    <property type="nucleotide sequence ID" value="NZ_PGEY01000001.1"/>
</dbReference>
<dbReference type="PANTHER" id="PTHR43669">
    <property type="entry name" value="5-KETO-D-GLUCONATE 5-REDUCTASE"/>
    <property type="match status" value="1"/>
</dbReference>